<dbReference type="PANTHER" id="PTHR35370">
    <property type="entry name" value="CYTOPLASMIC PROTEIN-RELATED-RELATED"/>
    <property type="match status" value="1"/>
</dbReference>
<dbReference type="PIRSF" id="PIRSF028304">
    <property type="entry name" value="UCP028304"/>
    <property type="match status" value="1"/>
</dbReference>
<dbReference type="NCBIfam" id="TIGR03359">
    <property type="entry name" value="VI_chp_6"/>
    <property type="match status" value="1"/>
</dbReference>
<keyword evidence="2" id="KW-1185">Reference proteome</keyword>
<dbReference type="AlphaFoldDB" id="A0A0M4D955"/>
<reference evidence="1 2" key="1">
    <citation type="submission" date="2015-07" db="EMBL/GenBank/DDBJ databases">
        <title>Isolation and Genomic Characterization of a Novel Halophilic Metal-Reducing Deltaproteobacterium from the Deep Subsurface.</title>
        <authorList>
            <person name="Badalamenti J.P."/>
            <person name="Summers Z.M."/>
            <person name="Gralnick J.A."/>
            <person name="Bond D.R."/>
        </authorList>
    </citation>
    <scope>NUCLEOTIDE SEQUENCE [LARGE SCALE GENOMIC DNA]</scope>
    <source>
        <strain evidence="1 2">WTL</strain>
    </source>
</reference>
<proteinExistence type="predicted"/>
<evidence type="ECO:0000313" key="1">
    <source>
        <dbReference type="EMBL" id="ALC17972.1"/>
    </source>
</evidence>
<dbReference type="EMBL" id="CP010802">
    <property type="protein sequence ID" value="ALC17972.1"/>
    <property type="molecule type" value="Genomic_DNA"/>
</dbReference>
<accession>A0A0M4D955</accession>
<dbReference type="InterPro" id="IPR010272">
    <property type="entry name" value="T6SS_TssF"/>
</dbReference>
<organism evidence="1 2">
    <name type="scientific">Desulfuromonas soudanensis</name>
    <dbReference type="NCBI Taxonomy" id="1603606"/>
    <lineage>
        <taxon>Bacteria</taxon>
        <taxon>Pseudomonadati</taxon>
        <taxon>Thermodesulfobacteriota</taxon>
        <taxon>Desulfuromonadia</taxon>
        <taxon>Desulfuromonadales</taxon>
        <taxon>Desulfuromonadaceae</taxon>
        <taxon>Desulfuromonas</taxon>
    </lineage>
</organism>
<evidence type="ECO:0000313" key="2">
    <source>
        <dbReference type="Proteomes" id="UP000057158"/>
    </source>
</evidence>
<dbReference type="STRING" id="1603606.DSOUD_3252"/>
<dbReference type="RefSeq" id="WP_053551940.1">
    <property type="nucleotide sequence ID" value="NZ_CP010802.1"/>
</dbReference>
<dbReference type="PATRIC" id="fig|1603606.3.peg.3498"/>
<dbReference type="Pfam" id="PF05947">
    <property type="entry name" value="T6SS_TssF"/>
    <property type="match status" value="1"/>
</dbReference>
<name>A0A0M4D955_9BACT</name>
<gene>
    <name evidence="1" type="primary">tssF</name>
    <name evidence="1" type="ORF">DSOUD_3252</name>
</gene>
<sequence length="576" mass="64598">MRDYFEAEMRLLHEAAQDFSRAYPEQAGMLNLQEVKDRDPYVERLLEGMAFLTAQIRQRIDDDVPEVCEALLNQLWPHFLRPVPSLSILQFSPRPGQLQQTRTLAKGSAVLSPPVGEERVICRFRTTSDTLLQPMRLARLSLIEPPGGGTALILGFQLDAGIVAESLELRGIKLYLHADPQVALKLHHALTADVQSVRVSFPDHPGQGARSLGGPETVTAAHLGVEEMLVPGAGRSFVGFHLLQEYFAFREKYQFVNLSGFDLLNWPPHCSAFEVEIRLKGVLDKELKLKKENFLLHCTPAVNLFSATSEPIHLTHLRSEYPVVADAAAAEGMEVYSVDAVSGSDGGSGRRHDYLALHAYKHRGGRGRYFQSSRKENGVRPLISIRVGGDSAFSRESLSCAITACNGDYPRRLLQENTLRVPSPDIPSWVQVVNLTRPSKVLRPPMRRDYRLALISHLSLHYGTLSSVETFRQMLSLYDWSGLEANQRRIEGILGIAVHPVDRISRGALMRGLRVELTLHEENFASQADIHLFGLILHHFLGMYASLNTFVETRILCHPSHRDYAWKPLVGESYRL</sequence>
<dbReference type="OrthoDB" id="9763676at2"/>
<dbReference type="KEGG" id="des:DSOUD_3252"/>
<dbReference type="Proteomes" id="UP000057158">
    <property type="component" value="Chromosome"/>
</dbReference>
<protein>
    <submittedName>
        <fullName evidence="1">Type VI secretion system protein TssF</fullName>
    </submittedName>
</protein>
<dbReference type="PANTHER" id="PTHR35370:SF1">
    <property type="entry name" value="TYPE VI SECRETION SYSTEM COMPONENT TSSF1"/>
    <property type="match status" value="1"/>
</dbReference>